<dbReference type="eggNOG" id="COG5314">
    <property type="taxonomic scope" value="Bacteria"/>
</dbReference>
<dbReference type="EMBL" id="BBPI01000030">
    <property type="protein sequence ID" value="GAM00347.1"/>
    <property type="molecule type" value="Genomic_DNA"/>
</dbReference>
<dbReference type="Proteomes" id="UP000032305">
    <property type="component" value="Unassembled WGS sequence"/>
</dbReference>
<gene>
    <name evidence="2" type="primary">trbJ</name>
    <name evidence="2" type="ORF">SP5_030_00450</name>
</gene>
<name>A0A0A1W5C3_9SPHN</name>
<accession>A0A0A1W5C3</accession>
<feature type="coiled-coil region" evidence="1">
    <location>
        <begin position="70"/>
        <end position="97"/>
    </location>
</feature>
<evidence type="ECO:0000256" key="1">
    <source>
        <dbReference type="SAM" id="Coils"/>
    </source>
</evidence>
<evidence type="ECO:0000313" key="3">
    <source>
        <dbReference type="Proteomes" id="UP000032305"/>
    </source>
</evidence>
<dbReference type="NCBIfam" id="NF010448">
    <property type="entry name" value="PRK13874.1"/>
    <property type="match status" value="1"/>
</dbReference>
<reference evidence="2 3" key="1">
    <citation type="submission" date="2014-11" db="EMBL/GenBank/DDBJ databases">
        <title>Whole genome shotgun sequence of Sphingomonas parapaucimobilis NBRC 15100.</title>
        <authorList>
            <person name="Katano-Makiyama Y."/>
            <person name="Hosoyama A."/>
            <person name="Hashimoto M."/>
            <person name="Hosoyama Y."/>
            <person name="Noguchi M."/>
            <person name="Numata M."/>
            <person name="Tsuchikane K."/>
            <person name="Hirakata S."/>
            <person name="Uohara A."/>
            <person name="Shimodaira J."/>
            <person name="Ohji S."/>
            <person name="Ichikawa N."/>
            <person name="Kimura A."/>
            <person name="Yamazoe A."/>
            <person name="Fujita N."/>
        </authorList>
    </citation>
    <scope>NUCLEOTIDE SEQUENCE [LARGE SCALE GENOMIC DNA]</scope>
    <source>
        <strain evidence="2 3">NBRC 15100</strain>
    </source>
</reference>
<dbReference type="AlphaFoldDB" id="A0A0A1W5C3"/>
<sequence length="269" mass="29361">MPNPTAIDAGTGAKALEIVMPFLDRRRVIAAMLAAAARGSFIMGVMSAATPAHAQFGGIVFDPRNYAQNILTAARTLQSVNQQIRQLQNEAQMLVAMGKNLSRIDFPQLDVLKQKLAEIDRLMGRAQAIDFRVGQLDNQFKSLFPADFSSALRTDTRVRDARARLDASMGAFRQTMTVQAQVVENVRADTQALADIVARSQGAEGSLQAQQATNQLLALTAKQQFQLQQMMAAQFRSEAIEQARRATQAQEARAATRKFLGSGSAYTSQ</sequence>
<keyword evidence="3" id="KW-1185">Reference proteome</keyword>
<organism evidence="2 3">
    <name type="scientific">Sphingomonas parapaucimobilis NBRC 15100</name>
    <dbReference type="NCBI Taxonomy" id="1219049"/>
    <lineage>
        <taxon>Bacteria</taxon>
        <taxon>Pseudomonadati</taxon>
        <taxon>Pseudomonadota</taxon>
        <taxon>Alphaproteobacteria</taxon>
        <taxon>Sphingomonadales</taxon>
        <taxon>Sphingomonadaceae</taxon>
        <taxon>Sphingomonas</taxon>
    </lineage>
</organism>
<dbReference type="InterPro" id="IPR014147">
    <property type="entry name" value="T4SS_TrbJ"/>
</dbReference>
<keyword evidence="1" id="KW-0175">Coiled coil</keyword>
<dbReference type="NCBIfam" id="TIGR02780">
    <property type="entry name" value="TrbJ_Ti"/>
    <property type="match status" value="1"/>
</dbReference>
<evidence type="ECO:0000313" key="2">
    <source>
        <dbReference type="EMBL" id="GAM00347.1"/>
    </source>
</evidence>
<protein>
    <submittedName>
        <fullName evidence="2">Conjugal transfer protein TrbJ</fullName>
    </submittedName>
</protein>
<proteinExistence type="predicted"/>
<comment type="caution">
    <text evidence="2">The sequence shown here is derived from an EMBL/GenBank/DDBJ whole genome shotgun (WGS) entry which is preliminary data.</text>
</comment>